<evidence type="ECO:0000256" key="3">
    <source>
        <dbReference type="ARBA" id="ARBA00022475"/>
    </source>
</evidence>
<evidence type="ECO:0000313" key="10">
    <source>
        <dbReference type="Proteomes" id="UP000094412"/>
    </source>
</evidence>
<evidence type="ECO:0000256" key="1">
    <source>
        <dbReference type="ARBA" id="ARBA00004651"/>
    </source>
</evidence>
<dbReference type="PANTHER" id="PTHR43163:SF6">
    <property type="entry name" value="DIPEPTIDE TRANSPORT SYSTEM PERMEASE PROTEIN DPPB-RELATED"/>
    <property type="match status" value="1"/>
</dbReference>
<dbReference type="SUPFAM" id="SSF161098">
    <property type="entry name" value="MetI-like"/>
    <property type="match status" value="1"/>
</dbReference>
<feature type="domain" description="ABC transmembrane type-1" evidence="8">
    <location>
        <begin position="97"/>
        <end position="326"/>
    </location>
</feature>
<dbReference type="Pfam" id="PF00528">
    <property type="entry name" value="BPD_transp_1"/>
    <property type="match status" value="1"/>
</dbReference>
<evidence type="ECO:0000259" key="8">
    <source>
        <dbReference type="PROSITE" id="PS50928"/>
    </source>
</evidence>
<dbReference type="RefSeq" id="WP_024923583.1">
    <property type="nucleotide sequence ID" value="NZ_MDEO01000030.1"/>
</dbReference>
<evidence type="ECO:0000256" key="7">
    <source>
        <dbReference type="RuleBase" id="RU363032"/>
    </source>
</evidence>
<comment type="caution">
    <text evidence="9">The sequence shown here is derived from an EMBL/GenBank/DDBJ whole genome shotgun (WGS) entry which is preliminary data.</text>
</comment>
<dbReference type="CDD" id="cd06261">
    <property type="entry name" value="TM_PBP2"/>
    <property type="match status" value="1"/>
</dbReference>
<evidence type="ECO:0000256" key="4">
    <source>
        <dbReference type="ARBA" id="ARBA00022692"/>
    </source>
</evidence>
<keyword evidence="10" id="KW-1185">Reference proteome</keyword>
<feature type="transmembrane region" description="Helical" evidence="7">
    <location>
        <begin position="307"/>
        <end position="326"/>
    </location>
</feature>
<dbReference type="PROSITE" id="PS50928">
    <property type="entry name" value="ABC_TM1"/>
    <property type="match status" value="1"/>
</dbReference>
<keyword evidence="5 7" id="KW-1133">Transmembrane helix</keyword>
<comment type="subcellular location">
    <subcellularLocation>
        <location evidence="1 7">Cell membrane</location>
        <topology evidence="1 7">Multi-pass membrane protein</topology>
    </subcellularLocation>
</comment>
<evidence type="ECO:0000256" key="6">
    <source>
        <dbReference type="ARBA" id="ARBA00023136"/>
    </source>
</evidence>
<sequence length="340" mass="36387">MELLRYILRRTVLSTFVVVGVTFLVFVVAQVVPSDPAALYAGPRPTAEQIEKARQELNLDAPLIQRFAGFARAMASGEFGVSYKSRRLIAEDLRAYLPATLELAVFSTGLALLIGIPLGVVAAARQGKWADRLGSLGAIAAVAMPTFFLAMILQLVFAQWLGILPLSGRLSREISISAPLQMITGFNLIDALLAGRLDAFGDALKHLILPALTLASYPAGVAMRLTRSAMIEILERRHVTAARALGLSELRILFGHALPNAMGPALTVIGLSFAYALTGAVLVEIIFAWPGLGRYVSEAVLAKDFPVIAAVTIVVTICYVVMNLVIDIAQALVDPRVALS</sequence>
<dbReference type="STRING" id="1566387.QV13_09830"/>
<dbReference type="AlphaFoldDB" id="A0A1C2DYZ3"/>
<dbReference type="PANTHER" id="PTHR43163">
    <property type="entry name" value="DIPEPTIDE TRANSPORT SYSTEM PERMEASE PROTEIN DPPB-RELATED"/>
    <property type="match status" value="1"/>
</dbReference>
<keyword evidence="3" id="KW-1003">Cell membrane</keyword>
<name>A0A1C2DYZ3_9HYPH</name>
<dbReference type="InterPro" id="IPR045621">
    <property type="entry name" value="BPD_transp_1_N"/>
</dbReference>
<proteinExistence type="inferred from homology"/>
<keyword evidence="2 7" id="KW-0813">Transport</keyword>
<dbReference type="InterPro" id="IPR035906">
    <property type="entry name" value="MetI-like_sf"/>
</dbReference>
<dbReference type="GO" id="GO:0055085">
    <property type="term" value="P:transmembrane transport"/>
    <property type="evidence" value="ECO:0007669"/>
    <property type="project" value="InterPro"/>
</dbReference>
<dbReference type="InterPro" id="IPR000515">
    <property type="entry name" value="MetI-like"/>
</dbReference>
<keyword evidence="6 7" id="KW-0472">Membrane</keyword>
<feature type="transmembrane region" description="Helical" evidence="7">
    <location>
        <begin position="12"/>
        <end position="32"/>
    </location>
</feature>
<dbReference type="EMBL" id="MDEO01000030">
    <property type="protein sequence ID" value="OCX19895.1"/>
    <property type="molecule type" value="Genomic_DNA"/>
</dbReference>
<dbReference type="Pfam" id="PF19300">
    <property type="entry name" value="BPD_transp_1_N"/>
    <property type="match status" value="1"/>
</dbReference>
<accession>A0A1C2DYZ3</accession>
<comment type="similarity">
    <text evidence="7">Belongs to the binding-protein-dependent transport system permease family.</text>
</comment>
<dbReference type="Gene3D" id="1.10.3720.10">
    <property type="entry name" value="MetI-like"/>
    <property type="match status" value="1"/>
</dbReference>
<dbReference type="GO" id="GO:0005886">
    <property type="term" value="C:plasma membrane"/>
    <property type="evidence" value="ECO:0007669"/>
    <property type="project" value="UniProtKB-SubCell"/>
</dbReference>
<feature type="transmembrane region" description="Helical" evidence="7">
    <location>
        <begin position="103"/>
        <end position="124"/>
    </location>
</feature>
<evidence type="ECO:0000256" key="5">
    <source>
        <dbReference type="ARBA" id="ARBA00022989"/>
    </source>
</evidence>
<protein>
    <recommendedName>
        <fullName evidence="8">ABC transmembrane type-1 domain-containing protein</fullName>
    </recommendedName>
</protein>
<keyword evidence="4 7" id="KW-0812">Transmembrane</keyword>
<feature type="transmembrane region" description="Helical" evidence="7">
    <location>
        <begin position="136"/>
        <end position="161"/>
    </location>
</feature>
<evidence type="ECO:0000313" key="9">
    <source>
        <dbReference type="EMBL" id="OCX19895.1"/>
    </source>
</evidence>
<feature type="transmembrane region" description="Helical" evidence="7">
    <location>
        <begin position="265"/>
        <end position="287"/>
    </location>
</feature>
<dbReference type="Proteomes" id="UP000094412">
    <property type="component" value="Unassembled WGS sequence"/>
</dbReference>
<reference evidence="9 10" key="1">
    <citation type="submission" date="2016-08" db="EMBL/GenBank/DDBJ databases">
        <title>Whole genome sequence of Mesorhizobium sp. strain UASWS1009 isolated from industrial sewage.</title>
        <authorList>
            <person name="Crovadore J."/>
            <person name="Calmin G."/>
            <person name="Chablais R."/>
            <person name="Cochard B."/>
            <person name="Lefort F."/>
        </authorList>
    </citation>
    <scope>NUCLEOTIDE SEQUENCE [LARGE SCALE GENOMIC DNA]</scope>
    <source>
        <strain evidence="9 10">UASWS1009</strain>
    </source>
</reference>
<organism evidence="9 10">
    <name type="scientific">Mesorhizobium hungaricum</name>
    <dbReference type="NCBI Taxonomy" id="1566387"/>
    <lineage>
        <taxon>Bacteria</taxon>
        <taxon>Pseudomonadati</taxon>
        <taxon>Pseudomonadota</taxon>
        <taxon>Alphaproteobacteria</taxon>
        <taxon>Hyphomicrobiales</taxon>
        <taxon>Phyllobacteriaceae</taxon>
        <taxon>Mesorhizobium</taxon>
    </lineage>
</organism>
<evidence type="ECO:0000256" key="2">
    <source>
        <dbReference type="ARBA" id="ARBA00022448"/>
    </source>
</evidence>
<dbReference type="OrthoDB" id="9805855at2"/>
<gene>
    <name evidence="9" type="ORF">QV13_09830</name>
</gene>